<dbReference type="eggNOG" id="KOG0014">
    <property type="taxonomic scope" value="Eukaryota"/>
</dbReference>
<dbReference type="Proteomes" id="UP000030689">
    <property type="component" value="Unassembled WGS sequence"/>
</dbReference>
<dbReference type="GO" id="GO:0000987">
    <property type="term" value="F:cis-regulatory region sequence-specific DNA binding"/>
    <property type="evidence" value="ECO:0007669"/>
    <property type="project" value="InterPro"/>
</dbReference>
<dbReference type="PROSITE" id="PS50066">
    <property type="entry name" value="MADS_BOX_2"/>
    <property type="match status" value="1"/>
</dbReference>
<dbReference type="EMBL" id="KI517748">
    <property type="protein sequence ID" value="ESQ32215.1"/>
    <property type="molecule type" value="Genomic_DNA"/>
</dbReference>
<dbReference type="SUPFAM" id="SSF55455">
    <property type="entry name" value="SRF-like"/>
    <property type="match status" value="1"/>
</dbReference>
<keyword evidence="2" id="KW-0805">Transcription regulation</keyword>
<dbReference type="GO" id="GO:0000981">
    <property type="term" value="F:DNA-binding transcription factor activity, RNA polymerase II-specific"/>
    <property type="evidence" value="ECO:0007669"/>
    <property type="project" value="InterPro"/>
</dbReference>
<dbReference type="Gene3D" id="3.40.1810.10">
    <property type="entry name" value="Transcription factor, MADS-box"/>
    <property type="match status" value="1"/>
</dbReference>
<comment type="subcellular location">
    <subcellularLocation>
        <location evidence="1">Nucleus</location>
    </subcellularLocation>
</comment>
<dbReference type="InterPro" id="IPR002100">
    <property type="entry name" value="TF_MADSbox"/>
</dbReference>
<gene>
    <name evidence="7" type="ORF">EUTSA_v10005435mg</name>
</gene>
<keyword evidence="5" id="KW-0539">Nucleus</keyword>
<evidence type="ECO:0000256" key="2">
    <source>
        <dbReference type="ARBA" id="ARBA00023015"/>
    </source>
</evidence>
<evidence type="ECO:0000313" key="7">
    <source>
        <dbReference type="EMBL" id="ESQ32215.1"/>
    </source>
</evidence>
<dbReference type="GO" id="GO:0046983">
    <property type="term" value="F:protein dimerization activity"/>
    <property type="evidence" value="ECO:0007669"/>
    <property type="project" value="InterPro"/>
</dbReference>
<organism evidence="7 8">
    <name type="scientific">Eutrema salsugineum</name>
    <name type="common">Saltwater cress</name>
    <name type="synonym">Sisymbrium salsugineum</name>
    <dbReference type="NCBI Taxonomy" id="72664"/>
    <lineage>
        <taxon>Eukaryota</taxon>
        <taxon>Viridiplantae</taxon>
        <taxon>Streptophyta</taxon>
        <taxon>Embryophyta</taxon>
        <taxon>Tracheophyta</taxon>
        <taxon>Spermatophyta</taxon>
        <taxon>Magnoliopsida</taxon>
        <taxon>eudicotyledons</taxon>
        <taxon>Gunneridae</taxon>
        <taxon>Pentapetalae</taxon>
        <taxon>rosids</taxon>
        <taxon>malvids</taxon>
        <taxon>Brassicales</taxon>
        <taxon>Brassicaceae</taxon>
        <taxon>Eutremeae</taxon>
        <taxon>Eutrema</taxon>
    </lineage>
</organism>
<evidence type="ECO:0000256" key="1">
    <source>
        <dbReference type="ARBA" id="ARBA00004123"/>
    </source>
</evidence>
<keyword evidence="3" id="KW-0238">DNA-binding</keyword>
<sequence>MDSSSSTKSKTKLSERYQTSFKKASFSSTIPASKKNMNISMREQTMLNKAYELSTLCDIQACVIYYGRDGELIKTWPEDQSKVRAMAEKFHKLSHNEKRKKSTNLSQFLNKKLNDEKKRSLDQNDNKFSDKVLAIEHSLETRLRIFQDKLRLLQTKPNQSLAVLSDCGSSSSTVQNHNFMDSSAFFSSDISPNSLLINEPSMMNLSTSLINDQSLAANSYGFTTHLSPSLIEDPHHQQWTQDSLTNNQSKFSIFLYNHDNNSFSQLGDSVSSFDQATAPLSMDLLGPQDAELNPDQFGGWNQTPSFGFQ</sequence>
<evidence type="ECO:0000256" key="4">
    <source>
        <dbReference type="ARBA" id="ARBA00023163"/>
    </source>
</evidence>
<dbReference type="InterPro" id="IPR036879">
    <property type="entry name" value="TF_MADSbox_sf"/>
</dbReference>
<reference evidence="7 8" key="1">
    <citation type="journal article" date="2013" name="Front. Plant Sci.">
        <title>The Reference Genome of the Halophytic Plant Eutrema salsugineum.</title>
        <authorList>
            <person name="Yang R."/>
            <person name="Jarvis D.E."/>
            <person name="Chen H."/>
            <person name="Beilstein M.A."/>
            <person name="Grimwood J."/>
            <person name="Jenkins J."/>
            <person name="Shu S."/>
            <person name="Prochnik S."/>
            <person name="Xin M."/>
            <person name="Ma C."/>
            <person name="Schmutz J."/>
            <person name="Wing R.A."/>
            <person name="Mitchell-Olds T."/>
            <person name="Schumaker K.S."/>
            <person name="Wang X."/>
        </authorList>
    </citation>
    <scope>NUCLEOTIDE SEQUENCE [LARGE SCALE GENOMIC DNA]</scope>
</reference>
<dbReference type="KEGG" id="eus:EUTSA_v10005435mg"/>
<dbReference type="CDD" id="cd00266">
    <property type="entry name" value="MADS_SRF_like"/>
    <property type="match status" value="1"/>
</dbReference>
<dbReference type="GO" id="GO:0005634">
    <property type="term" value="C:nucleus"/>
    <property type="evidence" value="ECO:0007669"/>
    <property type="project" value="UniProtKB-SubCell"/>
</dbReference>
<dbReference type="SMART" id="SM00432">
    <property type="entry name" value="MADS"/>
    <property type="match status" value="1"/>
</dbReference>
<proteinExistence type="predicted"/>
<keyword evidence="8" id="KW-1185">Reference proteome</keyword>
<accession>V4K3Y2</accession>
<name>V4K3Y2_EUTSA</name>
<dbReference type="InterPro" id="IPR033897">
    <property type="entry name" value="SRF-like_MADS-box"/>
</dbReference>
<protein>
    <recommendedName>
        <fullName evidence="6">MADS-box domain-containing protein</fullName>
    </recommendedName>
</protein>
<dbReference type="GO" id="GO:0045944">
    <property type="term" value="P:positive regulation of transcription by RNA polymerase II"/>
    <property type="evidence" value="ECO:0007669"/>
    <property type="project" value="InterPro"/>
</dbReference>
<dbReference type="AlphaFoldDB" id="V4K3Y2"/>
<evidence type="ECO:0000313" key="8">
    <source>
        <dbReference type="Proteomes" id="UP000030689"/>
    </source>
</evidence>
<keyword evidence="4" id="KW-0804">Transcription</keyword>
<dbReference type="OMA" id="CPQVINN"/>
<dbReference type="Pfam" id="PF00319">
    <property type="entry name" value="SRF-TF"/>
    <property type="match status" value="1"/>
</dbReference>
<evidence type="ECO:0000256" key="5">
    <source>
        <dbReference type="ARBA" id="ARBA00023242"/>
    </source>
</evidence>
<evidence type="ECO:0000256" key="3">
    <source>
        <dbReference type="ARBA" id="ARBA00023125"/>
    </source>
</evidence>
<feature type="domain" description="MADS-box" evidence="6">
    <location>
        <begin position="33"/>
        <end position="79"/>
    </location>
</feature>
<dbReference type="Gramene" id="ESQ32215">
    <property type="protein sequence ID" value="ESQ32215"/>
    <property type="gene ID" value="EUTSA_v10005435mg"/>
</dbReference>
<evidence type="ECO:0000259" key="6">
    <source>
        <dbReference type="PROSITE" id="PS50066"/>
    </source>
</evidence>